<evidence type="ECO:0000256" key="1">
    <source>
        <dbReference type="SAM" id="MobiDB-lite"/>
    </source>
</evidence>
<name>A0AAD9SJ75_PHOAM</name>
<evidence type="ECO:0000313" key="2">
    <source>
        <dbReference type="EMBL" id="KAK2610168.1"/>
    </source>
</evidence>
<comment type="caution">
    <text evidence="2">The sequence shown here is derived from an EMBL/GenBank/DDBJ whole genome shotgun (WGS) entry which is preliminary data.</text>
</comment>
<dbReference type="Proteomes" id="UP001265746">
    <property type="component" value="Unassembled WGS sequence"/>
</dbReference>
<feature type="region of interest" description="Disordered" evidence="1">
    <location>
        <begin position="22"/>
        <end position="117"/>
    </location>
</feature>
<feature type="region of interest" description="Disordered" evidence="1">
    <location>
        <begin position="130"/>
        <end position="178"/>
    </location>
</feature>
<feature type="compositionally biased region" description="Low complexity" evidence="1">
    <location>
        <begin position="142"/>
        <end position="166"/>
    </location>
</feature>
<evidence type="ECO:0000313" key="3">
    <source>
        <dbReference type="Proteomes" id="UP001265746"/>
    </source>
</evidence>
<sequence length="238" mass="25240">MADITSDDDLDSAAMAEAMGFTGFGMQRANRKRKLTPPAQTGANNAPLGKRRPLNLPEPVSGDASGANADEIGLDDDDDDGGAGLARDQQGGGEEFDADAAGPQYIDTSRPSRGYYPEELEDMQTQARIDALTFADAPSTTGHHQLPQKPPQQQGQHAGKAARWSGGRAGSGLPWWEGEWDPRLIDRMVENPWERLEKQRGLEARGTWPSKDRGAAVLAGAGSSGPLGGSEATQATMS</sequence>
<accession>A0AAD9SJ75</accession>
<dbReference type="EMBL" id="JAUJFL010000002">
    <property type="protein sequence ID" value="KAK2610168.1"/>
    <property type="molecule type" value="Genomic_DNA"/>
</dbReference>
<feature type="compositionally biased region" description="Acidic residues" evidence="1">
    <location>
        <begin position="72"/>
        <end position="81"/>
    </location>
</feature>
<protein>
    <submittedName>
        <fullName evidence="2">Uncharacterized protein</fullName>
    </submittedName>
</protein>
<proteinExistence type="predicted"/>
<organism evidence="2 3">
    <name type="scientific">Phomopsis amygdali</name>
    <name type="common">Fusicoccum amygdali</name>
    <dbReference type="NCBI Taxonomy" id="1214568"/>
    <lineage>
        <taxon>Eukaryota</taxon>
        <taxon>Fungi</taxon>
        <taxon>Dikarya</taxon>
        <taxon>Ascomycota</taxon>
        <taxon>Pezizomycotina</taxon>
        <taxon>Sordariomycetes</taxon>
        <taxon>Sordariomycetidae</taxon>
        <taxon>Diaporthales</taxon>
        <taxon>Diaporthaceae</taxon>
        <taxon>Diaporthe</taxon>
    </lineage>
</organism>
<reference evidence="2" key="1">
    <citation type="submission" date="2023-06" db="EMBL/GenBank/DDBJ databases">
        <authorList>
            <person name="Noh H."/>
        </authorList>
    </citation>
    <scope>NUCLEOTIDE SEQUENCE</scope>
    <source>
        <strain evidence="2">DUCC20226</strain>
    </source>
</reference>
<dbReference type="AlphaFoldDB" id="A0AAD9SJ75"/>
<keyword evidence="3" id="KW-1185">Reference proteome</keyword>
<gene>
    <name evidence="2" type="ORF">N8I77_003621</name>
</gene>
<feature type="region of interest" description="Disordered" evidence="1">
    <location>
        <begin position="204"/>
        <end position="238"/>
    </location>
</feature>